<dbReference type="InterPro" id="IPR027417">
    <property type="entry name" value="P-loop_NTPase"/>
</dbReference>
<comment type="caution">
    <text evidence="14">The sequence shown here is derived from an EMBL/GenBank/DDBJ whole genome shotgun (WGS) entry which is preliminary data.</text>
</comment>
<dbReference type="SUPFAM" id="SSF52540">
    <property type="entry name" value="P-loop containing nucleoside triphosphate hydrolases"/>
    <property type="match status" value="1"/>
</dbReference>
<evidence type="ECO:0000256" key="12">
    <source>
        <dbReference type="ARBA" id="ARBA00029757"/>
    </source>
</evidence>
<reference evidence="14 15" key="1">
    <citation type="submission" date="2024-05" db="EMBL/GenBank/DDBJ databases">
        <title>Genome Sequence and Characterization of the New Strain Purple Sulfur Bacterium of Genus Thioalkalicoccus.</title>
        <authorList>
            <person name="Bryantseva I.A."/>
            <person name="Kyndt J.A."/>
            <person name="Imhoff J.F."/>
        </authorList>
    </citation>
    <scope>NUCLEOTIDE SEQUENCE [LARGE SCALE GENOMIC DNA]</scope>
    <source>
        <strain evidence="14 15">Um2</strain>
    </source>
</reference>
<evidence type="ECO:0000256" key="9">
    <source>
        <dbReference type="ARBA" id="ARBA00022777"/>
    </source>
</evidence>
<keyword evidence="7 13" id="KW-0808">Transferase</keyword>
<keyword evidence="6 13" id="KW-0441">Lipid A biosynthesis</keyword>
<comment type="pathway">
    <text evidence="2 13">Glycolipid biosynthesis; lipid IV(A) biosynthesis; lipid IV(A) from (3R)-3-hydroxytetradecanoyl-[acyl-carrier-protein] and UDP-N-acetyl-alpha-D-glucosamine: step 6/6.</text>
</comment>
<feature type="binding site" evidence="13">
    <location>
        <begin position="56"/>
        <end position="63"/>
    </location>
    <ligand>
        <name>ATP</name>
        <dbReference type="ChEBI" id="CHEBI:30616"/>
    </ligand>
</feature>
<keyword evidence="5 13" id="KW-0444">Lipid biosynthesis</keyword>
<name>A0ABV4BJ21_9GAMM</name>
<evidence type="ECO:0000256" key="10">
    <source>
        <dbReference type="ARBA" id="ARBA00022840"/>
    </source>
</evidence>
<dbReference type="HAMAP" id="MF_00409">
    <property type="entry name" value="LpxK"/>
    <property type="match status" value="1"/>
</dbReference>
<keyword evidence="8 13" id="KW-0547">Nucleotide-binding</keyword>
<evidence type="ECO:0000256" key="3">
    <source>
        <dbReference type="ARBA" id="ARBA00012071"/>
    </source>
</evidence>
<dbReference type="Proteomes" id="UP001564408">
    <property type="component" value="Unassembled WGS sequence"/>
</dbReference>
<protein>
    <recommendedName>
        <fullName evidence="4 13">Tetraacyldisaccharide 4'-kinase</fullName>
        <ecNumber evidence="3 13">2.7.1.130</ecNumber>
    </recommendedName>
    <alternativeName>
        <fullName evidence="12 13">Lipid A 4'-kinase</fullName>
    </alternativeName>
</protein>
<evidence type="ECO:0000256" key="4">
    <source>
        <dbReference type="ARBA" id="ARBA00016436"/>
    </source>
</evidence>
<keyword evidence="11 13" id="KW-0443">Lipid metabolism</keyword>
<evidence type="ECO:0000256" key="8">
    <source>
        <dbReference type="ARBA" id="ARBA00022741"/>
    </source>
</evidence>
<sequence length="327" mass="36420">MIAEDIWYRGHPLGYPLRPLSWLFEGLVRVRQRLHRGRRDPRRRLPALVIVVGNLTVGGTGKTPLVIWLADWLLRGGYRPGILTRGYRGQARRWPQWVTPDSDPDLVGDEAVVLARRTGVNVVAGPDRRAAGAWLIARGGCDIILSDDGLQHYRLPRDLEILVIDGQRGLGNGLCLPAGPLREPAARVDTVDMVVGHGADWPGGYRMDLIGDRVVNLRDPERIADLAAWRGRAVTAVAGIGNPLRFFEGLRAAGLIVREWRYPDHHRYGSDDVRRWPSGPVIMTEKDAVKCARMAAVDHWYLPVAARLDASFAAAFSQRLEDLLRNG</sequence>
<gene>
    <name evidence="13 14" type="primary">lpxK</name>
    <name evidence="14" type="ORF">ABC977_08520</name>
</gene>
<evidence type="ECO:0000256" key="13">
    <source>
        <dbReference type="HAMAP-Rule" id="MF_00409"/>
    </source>
</evidence>
<keyword evidence="15" id="KW-1185">Reference proteome</keyword>
<evidence type="ECO:0000256" key="1">
    <source>
        <dbReference type="ARBA" id="ARBA00002274"/>
    </source>
</evidence>
<evidence type="ECO:0000313" key="14">
    <source>
        <dbReference type="EMBL" id="MEY6432445.1"/>
    </source>
</evidence>
<comment type="function">
    <text evidence="1 13">Transfers the gamma-phosphate of ATP to the 4'-position of a tetraacyldisaccharide 1-phosphate intermediate (termed DS-1-P) to form tetraacyldisaccharide 1,4'-bis-phosphate (lipid IVA).</text>
</comment>
<dbReference type="PANTHER" id="PTHR42724">
    <property type="entry name" value="TETRAACYLDISACCHARIDE 4'-KINASE"/>
    <property type="match status" value="1"/>
</dbReference>
<dbReference type="RefSeq" id="WP_369666832.1">
    <property type="nucleotide sequence ID" value="NZ_JBDKXB010000008.1"/>
</dbReference>
<comment type="catalytic activity">
    <reaction evidence="13">
        <text>a lipid A disaccharide + ATP = a lipid IVA + ADP + H(+)</text>
        <dbReference type="Rhea" id="RHEA:67840"/>
        <dbReference type="ChEBI" id="CHEBI:15378"/>
        <dbReference type="ChEBI" id="CHEBI:30616"/>
        <dbReference type="ChEBI" id="CHEBI:176343"/>
        <dbReference type="ChEBI" id="CHEBI:176425"/>
        <dbReference type="ChEBI" id="CHEBI:456216"/>
        <dbReference type="EC" id="2.7.1.130"/>
    </reaction>
</comment>
<dbReference type="PANTHER" id="PTHR42724:SF1">
    <property type="entry name" value="TETRAACYLDISACCHARIDE 4'-KINASE, MITOCHONDRIAL-RELATED"/>
    <property type="match status" value="1"/>
</dbReference>
<organism evidence="14 15">
    <name type="scientific">Thioalkalicoccus limnaeus</name>
    <dbReference type="NCBI Taxonomy" id="120681"/>
    <lineage>
        <taxon>Bacteria</taxon>
        <taxon>Pseudomonadati</taxon>
        <taxon>Pseudomonadota</taxon>
        <taxon>Gammaproteobacteria</taxon>
        <taxon>Chromatiales</taxon>
        <taxon>Chromatiaceae</taxon>
        <taxon>Thioalkalicoccus</taxon>
    </lineage>
</organism>
<evidence type="ECO:0000313" key="15">
    <source>
        <dbReference type="Proteomes" id="UP001564408"/>
    </source>
</evidence>
<comment type="similarity">
    <text evidence="13">Belongs to the LpxK family.</text>
</comment>
<dbReference type="NCBIfam" id="TIGR00682">
    <property type="entry name" value="lpxK"/>
    <property type="match status" value="1"/>
</dbReference>
<evidence type="ECO:0000256" key="7">
    <source>
        <dbReference type="ARBA" id="ARBA00022679"/>
    </source>
</evidence>
<keyword evidence="10 13" id="KW-0067">ATP-binding</keyword>
<evidence type="ECO:0000256" key="6">
    <source>
        <dbReference type="ARBA" id="ARBA00022556"/>
    </source>
</evidence>
<dbReference type="EMBL" id="JBDKXB010000008">
    <property type="protein sequence ID" value="MEY6432445.1"/>
    <property type="molecule type" value="Genomic_DNA"/>
</dbReference>
<keyword evidence="9 13" id="KW-0418">Kinase</keyword>
<evidence type="ECO:0000256" key="2">
    <source>
        <dbReference type="ARBA" id="ARBA00004870"/>
    </source>
</evidence>
<dbReference type="Pfam" id="PF02606">
    <property type="entry name" value="LpxK"/>
    <property type="match status" value="1"/>
</dbReference>
<accession>A0ABV4BJ21</accession>
<evidence type="ECO:0000256" key="11">
    <source>
        <dbReference type="ARBA" id="ARBA00023098"/>
    </source>
</evidence>
<dbReference type="GO" id="GO:0009029">
    <property type="term" value="F:lipid-A 4'-kinase activity"/>
    <property type="evidence" value="ECO:0007669"/>
    <property type="project" value="UniProtKB-EC"/>
</dbReference>
<evidence type="ECO:0000256" key="5">
    <source>
        <dbReference type="ARBA" id="ARBA00022516"/>
    </source>
</evidence>
<dbReference type="InterPro" id="IPR003758">
    <property type="entry name" value="LpxK"/>
</dbReference>
<dbReference type="EC" id="2.7.1.130" evidence="3 13"/>
<proteinExistence type="inferred from homology"/>